<keyword evidence="1" id="KW-0812">Transmembrane</keyword>
<reference evidence="4" key="3">
    <citation type="journal article" date="2020" name="Plant Biotechnol. J.">
        <title>The pomegranate (Punica granatum L.) draft genome dissects genetic divergence between soft- and hard-seeded cultivars.</title>
        <authorList>
            <person name="Luo X."/>
            <person name="Li H."/>
            <person name="Wu Z."/>
            <person name="Yao W."/>
            <person name="Zhao P."/>
            <person name="Cao D."/>
            <person name="Yu H."/>
            <person name="Li K."/>
            <person name="Poudel K."/>
            <person name="Zhao D."/>
            <person name="Zhang F."/>
            <person name="Xia X."/>
            <person name="Chen L."/>
            <person name="Wang Q."/>
            <person name="Jing D."/>
            <person name="Cao S."/>
        </authorList>
    </citation>
    <scope>NUCLEOTIDE SEQUENCE [LARGE SCALE GENOMIC DNA]</scope>
</reference>
<keyword evidence="1" id="KW-1133">Transmembrane helix</keyword>
<proteinExistence type="predicted"/>
<dbReference type="Proteomes" id="UP000515151">
    <property type="component" value="Chromosome 4"/>
</dbReference>
<keyword evidence="1" id="KW-0472">Membrane</keyword>
<sequence length="121" mass="13092">MRSLQQDVLPVPPPALHMASESQPTLTWMLVTWVIITLIIVITVWVILRCCGSAADGGCGRSKKEEVAAAQTSPGTAPQAPHSIPVPVQLQIIPLPPATATYHGYRSSYYAPPPLPTLRWD</sequence>
<name>A0A218XEW3_PUNGR</name>
<evidence type="ECO:0000256" key="1">
    <source>
        <dbReference type="SAM" id="Phobius"/>
    </source>
</evidence>
<dbReference type="Proteomes" id="UP000197138">
    <property type="component" value="Unassembled WGS sequence"/>
</dbReference>
<protein>
    <submittedName>
        <fullName evidence="5">Uncharacterized protein LOC116203094</fullName>
    </submittedName>
</protein>
<evidence type="ECO:0000313" key="2">
    <source>
        <dbReference type="EMBL" id="OWM83266.1"/>
    </source>
</evidence>
<dbReference type="AlphaFoldDB" id="A0A218XEW3"/>
<organism evidence="2 3">
    <name type="scientific">Punica granatum</name>
    <name type="common">Pomegranate</name>
    <dbReference type="NCBI Taxonomy" id="22663"/>
    <lineage>
        <taxon>Eukaryota</taxon>
        <taxon>Viridiplantae</taxon>
        <taxon>Streptophyta</taxon>
        <taxon>Embryophyta</taxon>
        <taxon>Tracheophyta</taxon>
        <taxon>Spermatophyta</taxon>
        <taxon>Magnoliopsida</taxon>
        <taxon>eudicotyledons</taxon>
        <taxon>Gunneridae</taxon>
        <taxon>Pentapetalae</taxon>
        <taxon>rosids</taxon>
        <taxon>malvids</taxon>
        <taxon>Myrtales</taxon>
        <taxon>Lythraceae</taxon>
        <taxon>Punica</taxon>
    </lineage>
</organism>
<evidence type="ECO:0000313" key="3">
    <source>
        <dbReference type="Proteomes" id="UP000197138"/>
    </source>
</evidence>
<dbReference type="EMBL" id="MTKT01001932">
    <property type="protein sequence ID" value="OWM83266.1"/>
    <property type="molecule type" value="Genomic_DNA"/>
</dbReference>
<evidence type="ECO:0000313" key="4">
    <source>
        <dbReference type="Proteomes" id="UP000515151"/>
    </source>
</evidence>
<keyword evidence="4" id="KW-1185">Reference proteome</keyword>
<reference evidence="3" key="1">
    <citation type="journal article" date="2017" name="Plant J.">
        <title>The pomegranate (Punica granatum L.) genome and the genomics of punicalagin biosynthesis.</title>
        <authorList>
            <person name="Qin G."/>
            <person name="Xu C."/>
            <person name="Ming R."/>
            <person name="Tang H."/>
            <person name="Guyot R."/>
            <person name="Kramer E.M."/>
            <person name="Hu Y."/>
            <person name="Yi X."/>
            <person name="Qi Y."/>
            <person name="Xu X."/>
            <person name="Gao Z."/>
            <person name="Pan H."/>
            <person name="Jian J."/>
            <person name="Tian Y."/>
            <person name="Yue Z."/>
            <person name="Xu Y."/>
        </authorList>
    </citation>
    <scope>NUCLEOTIDE SEQUENCE [LARGE SCALE GENOMIC DNA]</scope>
    <source>
        <strain evidence="3">cv. Dabenzi</strain>
    </source>
</reference>
<feature type="transmembrane region" description="Helical" evidence="1">
    <location>
        <begin position="26"/>
        <end position="48"/>
    </location>
</feature>
<reference evidence="2" key="2">
    <citation type="submission" date="2017-06" db="EMBL/GenBank/DDBJ databases">
        <title>The pomegranate genome and the genomics of punicalagin biosynthesis.</title>
        <authorList>
            <person name="Xu C."/>
        </authorList>
    </citation>
    <scope>NUCLEOTIDE SEQUENCE [LARGE SCALE GENOMIC DNA]</scope>
    <source>
        <tissue evidence="2">Fresh leaf</tissue>
    </source>
</reference>
<dbReference type="GeneID" id="116203094"/>
<dbReference type="RefSeq" id="XP_031390618.1">
    <property type="nucleotide sequence ID" value="XM_031534758.1"/>
</dbReference>
<evidence type="ECO:0000313" key="5">
    <source>
        <dbReference type="RefSeq" id="XP_031390618.1"/>
    </source>
</evidence>
<reference evidence="5" key="4">
    <citation type="submission" date="2025-04" db="UniProtKB">
        <authorList>
            <consortium name="RefSeq"/>
        </authorList>
    </citation>
    <scope>IDENTIFICATION</scope>
    <source>
        <tissue evidence="5">Leaf</tissue>
    </source>
</reference>
<gene>
    <name evidence="5" type="primary">LOC116203094</name>
    <name evidence="2" type="ORF">CDL15_Pgr012747</name>
</gene>
<accession>A0A218XEW3</accession>